<dbReference type="EC" id="3.1.6.4" evidence="9 10"/>
<dbReference type="EMBL" id="CCJX01000103">
    <property type="protein sequence ID" value="CDT36242.1"/>
    <property type="molecule type" value="Genomic_DNA"/>
</dbReference>
<reference evidence="12" key="2">
    <citation type="submission" date="2014-06" db="EMBL/GenBank/DDBJ databases">
        <authorList>
            <person name="Le Roux Frederique"/>
        </authorList>
    </citation>
    <scope>NUCLEOTIDE SEQUENCE [LARGE SCALE GENOMIC DNA]</scope>
    <source>
        <strain evidence="12">J5-5</strain>
    </source>
</reference>
<name>A0A4R2GEY7_9VIBR</name>
<dbReference type="Pfam" id="PF00884">
    <property type="entry name" value="Sulfatase"/>
    <property type="match status" value="1"/>
</dbReference>
<dbReference type="GeneID" id="93902656"/>
<dbReference type="RefSeq" id="WP_048661162.1">
    <property type="nucleotide sequence ID" value="NZ_AP025477.1"/>
</dbReference>
<keyword evidence="4 7" id="KW-0732">Signal</keyword>
<dbReference type="GO" id="GO:0046872">
    <property type="term" value="F:metal ion binding"/>
    <property type="evidence" value="ECO:0007669"/>
    <property type="project" value="UniProtKB-KW"/>
</dbReference>
<evidence type="ECO:0000256" key="4">
    <source>
        <dbReference type="ARBA" id="ARBA00022729"/>
    </source>
</evidence>
<organism evidence="9 12">
    <name type="scientific">Vibrio crassostreae</name>
    <dbReference type="NCBI Taxonomy" id="246167"/>
    <lineage>
        <taxon>Bacteria</taxon>
        <taxon>Pseudomonadati</taxon>
        <taxon>Pseudomonadota</taxon>
        <taxon>Gammaproteobacteria</taxon>
        <taxon>Vibrionales</taxon>
        <taxon>Vibrionaceae</taxon>
        <taxon>Vibrio</taxon>
    </lineage>
</organism>
<evidence type="ECO:0000256" key="7">
    <source>
        <dbReference type="SAM" id="SignalP"/>
    </source>
</evidence>
<dbReference type="SUPFAM" id="SSF53649">
    <property type="entry name" value="Alkaline phosphatase-like"/>
    <property type="match status" value="1"/>
</dbReference>
<dbReference type="PANTHER" id="PTHR42693:SF42">
    <property type="entry name" value="ARYLSULFATASE G"/>
    <property type="match status" value="1"/>
</dbReference>
<dbReference type="GO" id="GO:0043890">
    <property type="term" value="F:N-acetylgalactosamine-6-sulfatase activity"/>
    <property type="evidence" value="ECO:0007669"/>
    <property type="project" value="UniProtKB-EC"/>
</dbReference>
<evidence type="ECO:0000256" key="3">
    <source>
        <dbReference type="ARBA" id="ARBA00022723"/>
    </source>
</evidence>
<feature type="domain" description="Sulfatase N-terminal" evidence="8">
    <location>
        <begin position="26"/>
        <end position="353"/>
    </location>
</feature>
<evidence type="ECO:0000313" key="11">
    <source>
        <dbReference type="Proteomes" id="UP000049077"/>
    </source>
</evidence>
<evidence type="ECO:0000256" key="5">
    <source>
        <dbReference type="ARBA" id="ARBA00022801"/>
    </source>
</evidence>
<accession>A0A4R2GEY7</accession>
<evidence type="ECO:0000256" key="6">
    <source>
        <dbReference type="ARBA" id="ARBA00022837"/>
    </source>
</evidence>
<evidence type="ECO:0000256" key="2">
    <source>
        <dbReference type="ARBA" id="ARBA00008779"/>
    </source>
</evidence>
<dbReference type="GO" id="GO:0004065">
    <property type="term" value="F:arylsulfatase activity"/>
    <property type="evidence" value="ECO:0007669"/>
    <property type="project" value="TreeGrafter"/>
</dbReference>
<gene>
    <name evidence="10" type="ORF">VCR4J5_200401</name>
    <name evidence="9" type="ORF">VCR5J5_230123</name>
</gene>
<sequence>MRKKLVALSVAGALGVAHTAQAAEKPNVMFLMVDNWGWGDISSQGGQIPTPEIDKVAEEGIRFLNYNVQNQCTPSRAAMHTGRLPIRSGTYKVPILKGVADGLAPWEYTIAEMLSDDGYKTALYGKWHIGSVDGRLPIDQGYDDWYGYRGGSDEAGYTSSKDFDSSVAEIPYIWQGVKGGKPEKVKEFNLDTKKGMDAELVDKTIEFINQSISQDKPFYTYVGFTTFHSPYTVSDEFKGKSKQGTYADTQLELDHNIGRLMTALKQSGQLDNTIVIIAGDNGSGNIVEGNILKPGEEPLGSNGPWRGGLSTAFEGGMRTPAVVRYGNKVEAGQVTDEIISDLDWFSTLAHLTGNEDKIPTDRPIDSIDQSDFILGNSDKSNRNYVLTYVNDELFAVKWNNYKMHFKVAYETHGRFETLTFPLIYDLERDPGEQYEIWANEGYQHSWLVQPIGKIIAETARSMHQYPNIPTGADFKGYNAKK</sequence>
<dbReference type="PANTHER" id="PTHR42693">
    <property type="entry name" value="ARYLSULFATASE FAMILY MEMBER"/>
    <property type="match status" value="1"/>
</dbReference>
<dbReference type="Proteomes" id="UP000049495">
    <property type="component" value="Unassembled WGS sequence"/>
</dbReference>
<dbReference type="EMBL" id="CCJV01000082">
    <property type="protein sequence ID" value="CDT27842.1"/>
    <property type="molecule type" value="Genomic_DNA"/>
</dbReference>
<evidence type="ECO:0000313" key="10">
    <source>
        <dbReference type="EMBL" id="CDT36242.1"/>
    </source>
</evidence>
<dbReference type="Pfam" id="PF14707">
    <property type="entry name" value="Sulfatase_C"/>
    <property type="match status" value="1"/>
</dbReference>
<evidence type="ECO:0000313" key="9">
    <source>
        <dbReference type="EMBL" id="CDT27842.1"/>
    </source>
</evidence>
<evidence type="ECO:0000313" key="12">
    <source>
        <dbReference type="Proteomes" id="UP000049495"/>
    </source>
</evidence>
<dbReference type="InterPro" id="IPR017850">
    <property type="entry name" value="Alkaline_phosphatase_core_sf"/>
</dbReference>
<dbReference type="InterPro" id="IPR000917">
    <property type="entry name" value="Sulfatase_N"/>
</dbReference>
<evidence type="ECO:0000256" key="1">
    <source>
        <dbReference type="ARBA" id="ARBA00001913"/>
    </source>
</evidence>
<dbReference type="InterPro" id="IPR050738">
    <property type="entry name" value="Sulfatase"/>
</dbReference>
<keyword evidence="11" id="KW-1185">Reference proteome</keyword>
<keyword evidence="6" id="KW-0106">Calcium</keyword>
<comment type="similarity">
    <text evidence="2">Belongs to the sulfatase family.</text>
</comment>
<proteinExistence type="inferred from homology"/>
<comment type="cofactor">
    <cofactor evidence="1">
        <name>Ca(2+)</name>
        <dbReference type="ChEBI" id="CHEBI:29108"/>
    </cofactor>
</comment>
<dbReference type="AlphaFoldDB" id="A0A4R2GEY7"/>
<protein>
    <submittedName>
        <fullName evidence="9 10">N-acetylgalactosamine-6-sulfatase</fullName>
        <ecNumber evidence="9 10">3.1.6.4</ecNumber>
    </submittedName>
</protein>
<keyword evidence="3" id="KW-0479">Metal-binding</keyword>
<dbReference type="Gene3D" id="3.30.1120.10">
    <property type="match status" value="1"/>
</dbReference>
<dbReference type="CDD" id="cd16142">
    <property type="entry name" value="ARS_like"/>
    <property type="match status" value="1"/>
</dbReference>
<reference evidence="9 11" key="1">
    <citation type="submission" date="2014-06" db="EMBL/GenBank/DDBJ databases">
        <authorList>
            <person name="Le Roux F."/>
        </authorList>
    </citation>
    <scope>NUCLEOTIDE SEQUENCE</scope>
    <source>
        <strain evidence="10 11">J5-4</strain>
        <strain evidence="9">J5-5</strain>
    </source>
</reference>
<dbReference type="Gene3D" id="3.40.720.10">
    <property type="entry name" value="Alkaline Phosphatase, subunit A"/>
    <property type="match status" value="1"/>
</dbReference>
<feature type="signal peptide" evidence="7">
    <location>
        <begin position="1"/>
        <end position="22"/>
    </location>
</feature>
<evidence type="ECO:0000259" key="8">
    <source>
        <dbReference type="Pfam" id="PF00884"/>
    </source>
</evidence>
<dbReference type="OrthoDB" id="974590at2"/>
<feature type="chain" id="PRO_5044608413" evidence="7">
    <location>
        <begin position="23"/>
        <end position="481"/>
    </location>
</feature>
<keyword evidence="5 9" id="KW-0378">Hydrolase</keyword>
<dbReference type="Proteomes" id="UP000049077">
    <property type="component" value="Unassembled WGS sequence"/>
</dbReference>
<comment type="caution">
    <text evidence="9">The sequence shown here is derived from an EMBL/GenBank/DDBJ whole genome shotgun (WGS) entry which is preliminary data.</text>
</comment>